<accession>A0ABT2FS11</accession>
<gene>
    <name evidence="1" type="ORF">L9G74_20150</name>
</gene>
<protein>
    <recommendedName>
        <fullName evidence="3">Serpin domain-containing protein</fullName>
    </recommendedName>
</protein>
<proteinExistence type="predicted"/>
<evidence type="ECO:0000313" key="1">
    <source>
        <dbReference type="EMBL" id="MCS4558737.1"/>
    </source>
</evidence>
<dbReference type="Proteomes" id="UP001201549">
    <property type="component" value="Unassembled WGS sequence"/>
</dbReference>
<evidence type="ECO:0000313" key="2">
    <source>
        <dbReference type="Proteomes" id="UP001201549"/>
    </source>
</evidence>
<comment type="caution">
    <text evidence="1">The sequence shown here is derived from an EMBL/GenBank/DDBJ whole genome shotgun (WGS) entry which is preliminary data.</text>
</comment>
<organism evidence="1 2">
    <name type="scientific">Shewanella electrica</name>
    <dbReference type="NCBI Taxonomy" id="515560"/>
    <lineage>
        <taxon>Bacteria</taxon>
        <taxon>Pseudomonadati</taxon>
        <taxon>Pseudomonadota</taxon>
        <taxon>Gammaproteobacteria</taxon>
        <taxon>Alteromonadales</taxon>
        <taxon>Shewanellaceae</taxon>
        <taxon>Shewanella</taxon>
    </lineage>
</organism>
<keyword evidence="2" id="KW-1185">Reference proteome</keyword>
<name>A0ABT2FS11_9GAMM</name>
<reference evidence="2" key="2">
    <citation type="submission" date="2023-07" db="EMBL/GenBank/DDBJ databases">
        <title>Shewanella mangrovi sp. nov., an acetaldehyde- degrading bacterium isolated from mangrove sediment.</title>
        <authorList>
            <person name="Liu Y."/>
        </authorList>
    </citation>
    <scope>NUCLEOTIDE SEQUENCE [LARGE SCALE GENOMIC DNA]</scope>
    <source>
        <strain evidence="2">C32</strain>
    </source>
</reference>
<sequence length="68" mass="7384">VGGDVKEAGSPAPAIEVGAAEKVLLSMAGNLRRSSRFDVVFGDSSPITFPYFLQSNQKQLVFFLRPRN</sequence>
<feature type="non-terminal residue" evidence="1">
    <location>
        <position position="1"/>
    </location>
</feature>
<evidence type="ECO:0008006" key="3">
    <source>
        <dbReference type="Google" id="ProtNLM"/>
    </source>
</evidence>
<feature type="non-terminal residue" evidence="1">
    <location>
        <position position="68"/>
    </location>
</feature>
<dbReference type="EMBL" id="JAKOGG010000120">
    <property type="protein sequence ID" value="MCS4558737.1"/>
    <property type="molecule type" value="Genomic_DNA"/>
</dbReference>
<reference evidence="1 2" key="1">
    <citation type="submission" date="2022-02" db="EMBL/GenBank/DDBJ databases">
        <authorList>
            <person name="Zhuang L."/>
        </authorList>
    </citation>
    <scope>NUCLEOTIDE SEQUENCE [LARGE SCALE GENOMIC DNA]</scope>
    <source>
        <strain evidence="1 2">C32</strain>
    </source>
</reference>